<protein>
    <submittedName>
        <fullName evidence="1">Uncharacterized protein</fullName>
    </submittedName>
</protein>
<organism evidence="1 2">
    <name type="scientific">Methanococcus maripaludis</name>
    <name type="common">Methanococcus deltae</name>
    <dbReference type="NCBI Taxonomy" id="39152"/>
    <lineage>
        <taxon>Archaea</taxon>
        <taxon>Methanobacteriati</taxon>
        <taxon>Methanobacteriota</taxon>
        <taxon>Methanomada group</taxon>
        <taxon>Methanococci</taxon>
        <taxon>Methanococcales</taxon>
        <taxon>Methanococcaceae</taxon>
        <taxon>Methanococcus</taxon>
    </lineage>
</organism>
<dbReference type="RefSeq" id="WP_184230923.1">
    <property type="nucleotide sequence ID" value="NZ_JACHEC010000004.1"/>
</dbReference>
<dbReference type="EMBL" id="JACHEC010000004">
    <property type="protein sequence ID" value="MBB6402501.1"/>
    <property type="molecule type" value="Genomic_DNA"/>
</dbReference>
<evidence type="ECO:0000313" key="2">
    <source>
        <dbReference type="Proteomes" id="UP000536195"/>
    </source>
</evidence>
<sequence>MKTTELTIPSLAATALSHKGLCGRGYTKIRNQIDSEYWEIGSKLLEEWESNTSLNMYSVTAELYHAKEVNFKGKHYGINVIGNGKVRKMCMDIAAVEMDLNRKMDKKYESMLNDIICKLQKYDFETQEMC</sequence>
<dbReference type="Proteomes" id="UP000536195">
    <property type="component" value="Unassembled WGS sequence"/>
</dbReference>
<reference evidence="1 2" key="1">
    <citation type="submission" date="2020-08" db="EMBL/GenBank/DDBJ databases">
        <title>Genomic Encyclopedia of Type Strains, Phase IV (KMG-V): Genome sequencing to study the core and pangenomes of soil and plant-associated prokaryotes.</title>
        <authorList>
            <person name="Whitman W."/>
        </authorList>
    </citation>
    <scope>NUCLEOTIDE SEQUENCE [LARGE SCALE GENOMIC DNA]</scope>
    <source>
        <strain evidence="1 2">C11</strain>
    </source>
</reference>
<gene>
    <name evidence="1" type="ORF">HNP92_001824</name>
</gene>
<name>A0A7J9S6S3_METMI</name>
<comment type="caution">
    <text evidence="1">The sequence shown here is derived from an EMBL/GenBank/DDBJ whole genome shotgun (WGS) entry which is preliminary data.</text>
</comment>
<accession>A0A7J9S6S3</accession>
<dbReference type="AlphaFoldDB" id="A0A7J9S6S3"/>
<proteinExistence type="predicted"/>
<evidence type="ECO:0000313" key="1">
    <source>
        <dbReference type="EMBL" id="MBB6402501.1"/>
    </source>
</evidence>